<reference evidence="4" key="1">
    <citation type="journal article" date="2014" name="Proc. Natl. Acad. Sci. U.S.A.">
        <title>Extensive sampling of basidiomycete genomes demonstrates inadequacy of the white-rot/brown-rot paradigm for wood decay fungi.</title>
        <authorList>
            <person name="Riley R."/>
            <person name="Salamov A.A."/>
            <person name="Brown D.W."/>
            <person name="Nagy L.G."/>
            <person name="Floudas D."/>
            <person name="Held B.W."/>
            <person name="Levasseur A."/>
            <person name="Lombard V."/>
            <person name="Morin E."/>
            <person name="Otillar R."/>
            <person name="Lindquist E.A."/>
            <person name="Sun H."/>
            <person name="LaButti K.M."/>
            <person name="Schmutz J."/>
            <person name="Jabbour D."/>
            <person name="Luo H."/>
            <person name="Baker S.E."/>
            <person name="Pisabarro A.G."/>
            <person name="Walton J.D."/>
            <person name="Blanchette R.A."/>
            <person name="Henrissat B."/>
            <person name="Martin F."/>
            <person name="Cullen D."/>
            <person name="Hibbett D.S."/>
            <person name="Grigoriev I.V."/>
        </authorList>
    </citation>
    <scope>NUCLEOTIDE SEQUENCE [LARGE SCALE GENOMIC DNA]</scope>
    <source>
        <strain evidence="4">MUCL 33604</strain>
    </source>
</reference>
<accession>A0A067PRY4</accession>
<feature type="non-terminal residue" evidence="3">
    <location>
        <position position="1"/>
    </location>
</feature>
<dbReference type="GO" id="GO:0006623">
    <property type="term" value="P:protein targeting to vacuole"/>
    <property type="evidence" value="ECO:0007669"/>
    <property type="project" value="InterPro"/>
</dbReference>
<dbReference type="InParanoid" id="A0A067PRY4"/>
<dbReference type="PANTHER" id="PTHR12616">
    <property type="entry name" value="VACUOLAR PROTEIN SORTING VPS41"/>
    <property type="match status" value="1"/>
</dbReference>
<feature type="domain" description="Vacuolar protein sorting-associated protein 8 central" evidence="1">
    <location>
        <begin position="369"/>
        <end position="585"/>
    </location>
</feature>
<dbReference type="AlphaFoldDB" id="A0A067PRY4"/>
<sequence length="1145" mass="128013">RRSKKSNTIFAMAPLPLGTAAHPTDSYHVVALLTPAKLVVVGLKPTPKTWFRRLREEVDEKGSRARWTGSLAWYPSVIPVTKADVEGSKKKPAKGKAEAPVALTKPMLVYSWGETVHLLYVSESKISQTSRNPKNGKTKTVEVGMITYEEGGTWSAGGDVLALQWLNSNQIIALTAASIEVYDVRSSKLVEHVDFNSSTLISLAPPHTPSTAHPDSIGDVAHSIRAYKGKLFLLGRQEVSVGTLLTWADRILSFVEHGDFLSAIDLTRSYYVGEAPGNKNGLPDDPQQLKDVVGHKMHDLMVASARYAFSDDRLTDGTHVTPDGRGVDRTSLFENLVQTCARACKALDDYEFLFEDLWQYYEDSGIATIFLVQLELLVLDNDLRHVPPRITQRLVSMHERDGRPDLAERIIWHIDPDCLDINQAINLCQKHGLYDALIYVFTRAIRDYVSPVVELLGLIRRVMQYRKTQADSSESLPSADTTNGVEGIESVIMNAYKIYPYIADILSGLVYPSEEPMMDDEASQAKKEVYNFLFFGRSSMWPPGEGGKLVLTSDEEGGVEPTYPYLRLLIRFDAEAFLHSLDIAFEDAFLNDDDGGVSRLVIINILLDILSSPGLSSADITFVNIFIARNVPKYPQFIRITPTALHNILIGLAKDPDHSTREDRQLAAEYLLSAYTPHDSDRLLRLFEQAGFYGILRSWHRQERQWSPLVSAYLLDPELPTPEKFTGIDDVLATATRSSRGTLPLEVLAAVSDLLPRLLDISITSTAYLVDKHTPDLHDEALDSLDPGADRQRYVYLRYLLGPTHPETDEMMEFPRSGGPCPHLGNPLRILYVSLQCRFHPQDVIEALRYLPQDFFDWQEVMRTCEDNEVYDAIVWALNWIGDPLEALSKVKTFEHVLSTKIANIVASTTFSQAEDIFSLVSHLEAVGRTGVAICLERSQGTSSVDVALEDIWFQLLRSQIDAVQSVSVCCSSEAQSENVVSEDHFVEIERSTLSSLRSLVRITFNSLMSVSSTRVVSFPRLFKRLVESTTDAHRAKGTPYTEFRAILTGILETYRTDGDMLLITKHLVARDVFETVEELTRERSRGWAASRGICNGCRRAISESTQPTDAPAESRKIKDIVVSRTGAIYHLRCLPSEINSSKVP</sequence>
<dbReference type="EMBL" id="KL197719">
    <property type="protein sequence ID" value="KDQ57489.1"/>
    <property type="molecule type" value="Genomic_DNA"/>
</dbReference>
<dbReference type="InterPro" id="IPR045111">
    <property type="entry name" value="Vps41/Vps8"/>
</dbReference>
<gene>
    <name evidence="3" type="ORF">JAAARDRAFT_130081</name>
</gene>
<evidence type="ECO:0000259" key="1">
    <source>
        <dbReference type="Pfam" id="PF12816"/>
    </source>
</evidence>
<evidence type="ECO:0000313" key="3">
    <source>
        <dbReference type="EMBL" id="KDQ57489.1"/>
    </source>
</evidence>
<dbReference type="Pfam" id="PF25066">
    <property type="entry name" value="TPR_VPS8_2"/>
    <property type="match status" value="1"/>
</dbReference>
<dbReference type="InterPro" id="IPR059070">
    <property type="entry name" value="TPR_VPS8_2"/>
</dbReference>
<dbReference type="GO" id="GO:0034058">
    <property type="term" value="P:endosomal vesicle fusion"/>
    <property type="evidence" value="ECO:0007669"/>
    <property type="project" value="TreeGrafter"/>
</dbReference>
<dbReference type="GO" id="GO:0030897">
    <property type="term" value="C:HOPS complex"/>
    <property type="evidence" value="ECO:0007669"/>
    <property type="project" value="TreeGrafter"/>
</dbReference>
<dbReference type="Pfam" id="PF23410">
    <property type="entry name" value="Beta-prop_VPS8"/>
    <property type="match status" value="1"/>
</dbReference>
<proteinExistence type="predicted"/>
<name>A0A067PRY4_9AGAM</name>
<dbReference type="Proteomes" id="UP000027265">
    <property type="component" value="Unassembled WGS sequence"/>
</dbReference>
<evidence type="ECO:0000259" key="2">
    <source>
        <dbReference type="Pfam" id="PF25066"/>
    </source>
</evidence>
<feature type="domain" description="VPS8-like TPR-like repeats" evidence="2">
    <location>
        <begin position="915"/>
        <end position="1084"/>
    </location>
</feature>
<dbReference type="Pfam" id="PF12816">
    <property type="entry name" value="TPR_Vps8"/>
    <property type="match status" value="1"/>
</dbReference>
<organism evidence="3 4">
    <name type="scientific">Jaapia argillacea MUCL 33604</name>
    <dbReference type="NCBI Taxonomy" id="933084"/>
    <lineage>
        <taxon>Eukaryota</taxon>
        <taxon>Fungi</taxon>
        <taxon>Dikarya</taxon>
        <taxon>Basidiomycota</taxon>
        <taxon>Agaricomycotina</taxon>
        <taxon>Agaricomycetes</taxon>
        <taxon>Agaricomycetidae</taxon>
        <taxon>Jaapiales</taxon>
        <taxon>Jaapiaceae</taxon>
        <taxon>Jaapia</taxon>
    </lineage>
</organism>
<dbReference type="STRING" id="933084.A0A067PRY4"/>
<dbReference type="PANTHER" id="PTHR12616:SF8">
    <property type="entry name" value="VACUOLAR PROTEIN SORTING-ASSOCIATED PROTEIN 8 HOMOLOG"/>
    <property type="match status" value="1"/>
</dbReference>
<keyword evidence="4" id="KW-1185">Reference proteome</keyword>
<dbReference type="HOGENOM" id="CLU_000917_3_1_1"/>
<dbReference type="InterPro" id="IPR025941">
    <property type="entry name" value="Vps8_central_dom"/>
</dbReference>
<evidence type="ECO:0000313" key="4">
    <source>
        <dbReference type="Proteomes" id="UP000027265"/>
    </source>
</evidence>
<dbReference type="GO" id="GO:0005770">
    <property type="term" value="C:late endosome"/>
    <property type="evidence" value="ECO:0007669"/>
    <property type="project" value="TreeGrafter"/>
</dbReference>
<dbReference type="OrthoDB" id="289913at2759"/>
<protein>
    <submittedName>
        <fullName evidence="3">Uncharacterized protein</fullName>
    </submittedName>
</protein>